<keyword evidence="4" id="KW-0106">Calcium</keyword>
<dbReference type="PROSITE" id="PS00018">
    <property type="entry name" value="EF_HAND_1"/>
    <property type="match status" value="1"/>
</dbReference>
<evidence type="ECO:0000256" key="4">
    <source>
        <dbReference type="ARBA" id="ARBA00022837"/>
    </source>
</evidence>
<dbReference type="Pfam" id="PF23564">
    <property type="entry name" value="EF-hand_FSTL1"/>
    <property type="match status" value="1"/>
</dbReference>
<evidence type="ECO:0000256" key="6">
    <source>
        <dbReference type="ARBA" id="ARBA00042478"/>
    </source>
</evidence>
<dbReference type="GO" id="GO:0030154">
    <property type="term" value="P:cell differentiation"/>
    <property type="evidence" value="ECO:0007669"/>
    <property type="project" value="TreeGrafter"/>
</dbReference>
<evidence type="ECO:0000256" key="2">
    <source>
        <dbReference type="ARBA" id="ARBA00022674"/>
    </source>
</evidence>
<dbReference type="PROSITE" id="PS51465">
    <property type="entry name" value="KAZAL_2"/>
    <property type="match status" value="1"/>
</dbReference>
<evidence type="ECO:0000259" key="12">
    <source>
        <dbReference type="PROSITE" id="PS51465"/>
    </source>
</evidence>
<feature type="domain" description="Kazal-like" evidence="12">
    <location>
        <begin position="47"/>
        <end position="94"/>
    </location>
</feature>
<dbReference type="SUPFAM" id="SSF47473">
    <property type="entry name" value="EF-hand"/>
    <property type="match status" value="1"/>
</dbReference>
<dbReference type="Pfam" id="PF07648">
    <property type="entry name" value="Kazal_2"/>
    <property type="match status" value="1"/>
</dbReference>
<feature type="signal peptide" evidence="10">
    <location>
        <begin position="1"/>
        <end position="16"/>
    </location>
</feature>
<evidence type="ECO:0000313" key="13">
    <source>
        <dbReference type="EMBL" id="KAK7082918.1"/>
    </source>
</evidence>
<feature type="chain" id="PRO_5042925533" description="Follistatin-related protein 1" evidence="10">
    <location>
        <begin position="17"/>
        <end position="336"/>
    </location>
</feature>
<evidence type="ECO:0000256" key="1">
    <source>
        <dbReference type="ARBA" id="ARBA00019697"/>
    </source>
</evidence>
<dbReference type="InterPro" id="IPR018247">
    <property type="entry name" value="EF_Hand_1_Ca_BS"/>
</dbReference>
<dbReference type="GO" id="GO:0008201">
    <property type="term" value="F:heparin binding"/>
    <property type="evidence" value="ECO:0007669"/>
    <property type="project" value="UniProtKB-KW"/>
</dbReference>
<evidence type="ECO:0000256" key="7">
    <source>
        <dbReference type="ARBA" id="ARBA00045812"/>
    </source>
</evidence>
<dbReference type="CDD" id="cd00104">
    <property type="entry name" value="KAZAL_FS"/>
    <property type="match status" value="1"/>
</dbReference>
<dbReference type="Proteomes" id="UP001381693">
    <property type="component" value="Unassembled WGS sequence"/>
</dbReference>
<evidence type="ECO:0000256" key="3">
    <source>
        <dbReference type="ARBA" id="ARBA00022729"/>
    </source>
</evidence>
<dbReference type="InterPro" id="IPR036058">
    <property type="entry name" value="Kazal_dom_sf"/>
</dbReference>
<comment type="function">
    <text evidence="7">Secreted glycoprotein that is involved in various physiological processes, such as angiogenesis, regulation of the immune response, cell proliferation and differentiation. Plays a role in the development of the central nervous system, skeletal system, lungs, and ureter. Promotes endothelial cell survival, migration and differentiation into network structures in an AKT-dependent manner. Also promotes survival of cardiac myocytes. Initiates various signaling cascades by activating different receptors on the cell surface such as DIP2A, TLR4 or BMP receptors.</text>
</comment>
<evidence type="ECO:0000256" key="9">
    <source>
        <dbReference type="SAM" id="MobiDB-lite"/>
    </source>
</evidence>
<gene>
    <name evidence="13" type="primary">FSTL1</name>
    <name evidence="13" type="ORF">SK128_011440</name>
</gene>
<name>A0AAN8XN61_HALRR</name>
<dbReference type="GO" id="GO:0030510">
    <property type="term" value="P:regulation of BMP signaling pathway"/>
    <property type="evidence" value="ECO:0007669"/>
    <property type="project" value="TreeGrafter"/>
</dbReference>
<evidence type="ECO:0000259" key="11">
    <source>
        <dbReference type="PROSITE" id="PS50222"/>
    </source>
</evidence>
<dbReference type="PANTHER" id="PTHR10913">
    <property type="entry name" value="FOLLISTATIN-RELATED"/>
    <property type="match status" value="1"/>
</dbReference>
<dbReference type="Gene3D" id="3.30.60.30">
    <property type="match status" value="1"/>
</dbReference>
<keyword evidence="3 10" id="KW-0732">Signal</keyword>
<reference evidence="13 14" key="1">
    <citation type="submission" date="2023-11" db="EMBL/GenBank/DDBJ databases">
        <title>Halocaridina rubra genome assembly.</title>
        <authorList>
            <person name="Smith C."/>
        </authorList>
    </citation>
    <scope>NUCLEOTIDE SEQUENCE [LARGE SCALE GENOMIC DNA]</scope>
    <source>
        <strain evidence="13">EP-1</strain>
        <tissue evidence="13">Whole</tissue>
    </source>
</reference>
<dbReference type="InterPro" id="IPR002048">
    <property type="entry name" value="EF_hand_dom"/>
</dbReference>
<keyword evidence="14" id="KW-1185">Reference proteome</keyword>
<dbReference type="SMART" id="SM00280">
    <property type="entry name" value="KAZAL"/>
    <property type="match status" value="1"/>
</dbReference>
<dbReference type="SUPFAM" id="SSF100895">
    <property type="entry name" value="Kazal-type serine protease inhibitors"/>
    <property type="match status" value="1"/>
</dbReference>
<dbReference type="InterPro" id="IPR057020">
    <property type="entry name" value="EF-hand_FSTL1"/>
</dbReference>
<accession>A0AAN8XN61</accession>
<evidence type="ECO:0000256" key="5">
    <source>
        <dbReference type="ARBA" id="ARBA00023157"/>
    </source>
</evidence>
<dbReference type="GO" id="GO:0005615">
    <property type="term" value="C:extracellular space"/>
    <property type="evidence" value="ECO:0007669"/>
    <property type="project" value="TreeGrafter"/>
</dbReference>
<dbReference type="InterPro" id="IPR011992">
    <property type="entry name" value="EF-hand-dom_pair"/>
</dbReference>
<feature type="domain" description="EF-hand" evidence="11">
    <location>
        <begin position="186"/>
        <end position="221"/>
    </location>
</feature>
<dbReference type="InterPro" id="IPR002350">
    <property type="entry name" value="Kazal_dom"/>
</dbReference>
<dbReference type="GO" id="GO:0005509">
    <property type="term" value="F:calcium ion binding"/>
    <property type="evidence" value="ECO:0007669"/>
    <property type="project" value="InterPro"/>
</dbReference>
<keyword evidence="5" id="KW-1015">Disulfide bond</keyword>
<dbReference type="AlphaFoldDB" id="A0AAN8XN61"/>
<dbReference type="PROSITE" id="PS50222">
    <property type="entry name" value="EF_HAND_2"/>
    <property type="match status" value="1"/>
</dbReference>
<evidence type="ECO:0000256" key="8">
    <source>
        <dbReference type="ARBA" id="ARBA00046973"/>
    </source>
</evidence>
<keyword evidence="2" id="KW-0358">Heparin-binding</keyword>
<feature type="region of interest" description="Disordered" evidence="9">
    <location>
        <begin position="278"/>
        <end position="310"/>
    </location>
</feature>
<dbReference type="EMBL" id="JAXCGZ010003852">
    <property type="protein sequence ID" value="KAK7082918.1"/>
    <property type="molecule type" value="Genomic_DNA"/>
</dbReference>
<proteinExistence type="predicted"/>
<comment type="subunit">
    <text evidence="8">Homodimer. Interacts with SCN10A. Interacts with DIP2A; DIP2A may act as a cell surface receptor for FSTL1. Interacts with BMP4. Interacts with CD14; this interaction promotes TL4-mediated signaling cascade.</text>
</comment>
<dbReference type="PANTHER" id="PTHR10913:SF81">
    <property type="entry name" value="KAZAL-LIKE DOMAIN-CONTAINING PROTEIN"/>
    <property type="match status" value="1"/>
</dbReference>
<protein>
    <recommendedName>
        <fullName evidence="1">Follistatin-related protein 1</fullName>
    </recommendedName>
    <alternativeName>
        <fullName evidence="6">Follistatin-like protein 1</fullName>
    </alternativeName>
</protein>
<dbReference type="Gene3D" id="1.10.238.10">
    <property type="entry name" value="EF-hand"/>
    <property type="match status" value="1"/>
</dbReference>
<evidence type="ECO:0000313" key="14">
    <source>
        <dbReference type="Proteomes" id="UP001381693"/>
    </source>
</evidence>
<dbReference type="Pfam" id="PF23244">
    <property type="entry name" value="VWF"/>
    <property type="match status" value="1"/>
</dbReference>
<organism evidence="13 14">
    <name type="scientific">Halocaridina rubra</name>
    <name type="common">Hawaiian red shrimp</name>
    <dbReference type="NCBI Taxonomy" id="373956"/>
    <lineage>
        <taxon>Eukaryota</taxon>
        <taxon>Metazoa</taxon>
        <taxon>Ecdysozoa</taxon>
        <taxon>Arthropoda</taxon>
        <taxon>Crustacea</taxon>
        <taxon>Multicrustacea</taxon>
        <taxon>Malacostraca</taxon>
        <taxon>Eumalacostraca</taxon>
        <taxon>Eucarida</taxon>
        <taxon>Decapoda</taxon>
        <taxon>Pleocyemata</taxon>
        <taxon>Caridea</taxon>
        <taxon>Atyoidea</taxon>
        <taxon>Atyidae</taxon>
        <taxon>Halocaridina</taxon>
    </lineage>
</organism>
<sequence>MRTLIVCLAAVSAVTAFEINNRRDACSNIVCRAGRECVLSNGIGRCECVSTCSDNFAPVCGTDGNSYDNHCLLHRHACLSESKIGIEHKGFCKTKKKTKEAAKYVDPAVCYGSQRDALLLIIGKHWQKTLATQPWHVSGMTYRESLWGRFYTCDEDRDKFLESDELLNCTSDVLFFARPGQEQELTRALCIDAIVDAADNNRDWRLDFEEFTTMLSPGWHPPQKLCSLEGKEYHDAHKVVVDGQTCVCAVGSWVCTNPVIETNNKKVFKENDFDSYDDNTLDNDIAEDDYYDDEYNDEDNDDDDDDDDEEYLDKLFDEVLEKLEKHKRERNHHNHL</sequence>
<evidence type="ECO:0000256" key="10">
    <source>
        <dbReference type="SAM" id="SignalP"/>
    </source>
</evidence>
<dbReference type="InterPro" id="IPR050653">
    <property type="entry name" value="Prot_Inhib_GrowthFact_Antg"/>
</dbReference>
<comment type="caution">
    <text evidence="13">The sequence shown here is derived from an EMBL/GenBank/DDBJ whole genome shotgun (WGS) entry which is preliminary data.</text>
</comment>